<keyword evidence="3" id="KW-1185">Reference proteome</keyword>
<evidence type="ECO:0000256" key="1">
    <source>
        <dbReference type="SAM" id="MobiDB-lite"/>
    </source>
</evidence>
<dbReference type="Gene3D" id="1.20.1280.50">
    <property type="match status" value="1"/>
</dbReference>
<protein>
    <recommendedName>
        <fullName evidence="4">F-box domain-containing protein</fullName>
    </recommendedName>
</protein>
<feature type="region of interest" description="Disordered" evidence="1">
    <location>
        <begin position="838"/>
        <end position="866"/>
    </location>
</feature>
<feature type="compositionally biased region" description="Basic and acidic residues" evidence="1">
    <location>
        <begin position="1176"/>
        <end position="1189"/>
    </location>
</feature>
<dbReference type="Proteomes" id="UP000613580">
    <property type="component" value="Unassembled WGS sequence"/>
</dbReference>
<feature type="compositionally biased region" description="Acidic residues" evidence="1">
    <location>
        <begin position="844"/>
        <end position="863"/>
    </location>
</feature>
<feature type="compositionally biased region" description="Low complexity" evidence="1">
    <location>
        <begin position="1101"/>
        <end position="1121"/>
    </location>
</feature>
<dbReference type="AlphaFoldDB" id="A0A8H6WJK2"/>
<feature type="compositionally biased region" description="Acidic residues" evidence="1">
    <location>
        <begin position="1045"/>
        <end position="1055"/>
    </location>
</feature>
<feature type="region of interest" description="Disordered" evidence="1">
    <location>
        <begin position="1168"/>
        <end position="1189"/>
    </location>
</feature>
<dbReference type="PANTHER" id="PTHR21310">
    <property type="entry name" value="AMINOGLYCOSIDE PHOSPHOTRANSFERASE-RELATED-RELATED"/>
    <property type="match status" value="1"/>
</dbReference>
<reference evidence="2" key="1">
    <citation type="submission" date="2020-05" db="EMBL/GenBank/DDBJ databases">
        <title>Mycena genomes resolve the evolution of fungal bioluminescence.</title>
        <authorList>
            <person name="Tsai I.J."/>
        </authorList>
    </citation>
    <scope>NUCLEOTIDE SEQUENCE</scope>
    <source>
        <strain evidence="2">110903Hualien_Pintung</strain>
    </source>
</reference>
<dbReference type="InterPro" id="IPR051678">
    <property type="entry name" value="AGP_Transferase"/>
</dbReference>
<dbReference type="EMBL" id="JACAZE010000003">
    <property type="protein sequence ID" value="KAF7319336.1"/>
    <property type="molecule type" value="Genomic_DNA"/>
</dbReference>
<proteinExistence type="predicted"/>
<organism evidence="2 3">
    <name type="scientific">Mycena chlorophos</name>
    <name type="common">Agaric fungus</name>
    <name type="synonym">Agaricus chlorophos</name>
    <dbReference type="NCBI Taxonomy" id="658473"/>
    <lineage>
        <taxon>Eukaryota</taxon>
        <taxon>Fungi</taxon>
        <taxon>Dikarya</taxon>
        <taxon>Basidiomycota</taxon>
        <taxon>Agaricomycotina</taxon>
        <taxon>Agaricomycetes</taxon>
        <taxon>Agaricomycetidae</taxon>
        <taxon>Agaricales</taxon>
        <taxon>Marasmiineae</taxon>
        <taxon>Mycenaceae</taxon>
        <taxon>Mycena</taxon>
    </lineage>
</organism>
<evidence type="ECO:0000313" key="2">
    <source>
        <dbReference type="EMBL" id="KAF7319336.1"/>
    </source>
</evidence>
<dbReference type="OrthoDB" id="10003767at2759"/>
<evidence type="ECO:0000313" key="3">
    <source>
        <dbReference type="Proteomes" id="UP000613580"/>
    </source>
</evidence>
<evidence type="ECO:0008006" key="4">
    <source>
        <dbReference type="Google" id="ProtNLM"/>
    </source>
</evidence>
<sequence length="1189" mass="133583">MNTTSSRGFAPSQSMALIAAGETYWAQIQARLADLVSQGRYTHAEALVASLASLRSSVHTLPPELLSEIFLWACGPRNADRSWPDLAPSYHRDDDDEVQEETGSLQAAVRLSHVCASWRKVALDTPRIWATTMPIRVPEEMEEPKFEILLQEFLKRSRSISFPLLYGLPRSQVLRKHFIANISRVDAMRLLNTELLADMTGTRCPCLENLEYLSLDFARQTQIESGAWVPQTPAFLTARKLARVKLFDTPLASLFLPWAQLTDLDMRPFHTSAAQSFDALRQCTAAVRICVVTACWTDTEPAPSAPHLLPRLEKLEICFTDETGSPEDVENENMTPMFRGLTLPALKDLKLDTIGYIWPAGTQSEFVDFLRRAPHIDTLEFSSEFDAVALRDILAVTPSLRRLSLNGCSKAMEDPVIEYLTYDPSNIQAPSVPQLRILRVDHDRSGWAIDQAKLQLMIESRWLGFLQELKEDKRAQVILALRENQDITPLERPSLGHDPQYETPERPLMTAETHTGVPGSVPPLEWDWDIEHADRKREALADGAQHGSMPFEVDRRVLKDVVFEHMKTPVARIMFLSAGTFHKAYLVTLTDGHQVVARVARRFMPRLKTESEIATLRYLREKTTIPVPEIHHYDSNPYNRLGGEYIIMSKARGIPLSQAYHSMPYSKLVKLMENLARLYIPLFGHRFPRIGSLYNGPDPTLTAAPSPSPSNAPTPTLTRPASLAMSSLLDALTPRANQEPYTAFPFSPTLTPQVSFHGKQAQQFHVGPIISWPFFGTHRGDLPSSDVPRGPFKSTSEYFTACVNREVMGVQRENAGSSAGHKLHLDPAEIRASRHHHITSVPGDESDDSDEWGLSESEDEWEGPGDMMYRDYRRQQRSTFLIPHMNLREDAVRRDMARWMALMERLRDEWKAGAERVGVGGHGETEEFALDAHDMSLENVFVDAEDPSIVTCIIDWESTTIRPLWAAAHLPAFLQSSPFTAKLFREAVAELSSAHAKEWSHHERTGMRLRMAHRVAEWDGWEEGLVDSILGPPEAEDEWGHDHEEHDDEDGDDDNASLAHVPGLELNGDEVDEAADDEREDDDELGGGQRLRQSLSRRRSSANGTGKPAAPKPGKGGAATNNPTNKKLFAKNLEREREMMLDTTGDICGGRGGELGRRLEAWLTVSENASPEDEVREERPWGEKEEAKI</sequence>
<comment type="caution">
    <text evidence="2">The sequence shown here is derived from an EMBL/GenBank/DDBJ whole genome shotgun (WGS) entry which is preliminary data.</text>
</comment>
<dbReference type="Gene3D" id="3.30.200.20">
    <property type="entry name" value="Phosphorylase Kinase, domain 1"/>
    <property type="match status" value="1"/>
</dbReference>
<feature type="region of interest" description="Disordered" evidence="1">
    <location>
        <begin position="1027"/>
        <end position="1132"/>
    </location>
</feature>
<dbReference type="SUPFAM" id="SSF56112">
    <property type="entry name" value="Protein kinase-like (PK-like)"/>
    <property type="match status" value="1"/>
</dbReference>
<name>A0A8H6WJK2_MYCCL</name>
<feature type="region of interest" description="Disordered" evidence="1">
    <location>
        <begin position="698"/>
        <end position="719"/>
    </location>
</feature>
<dbReference type="Gene3D" id="3.80.10.10">
    <property type="entry name" value="Ribonuclease Inhibitor"/>
    <property type="match status" value="1"/>
</dbReference>
<gene>
    <name evidence="2" type="ORF">HMN09_00271200</name>
</gene>
<feature type="compositionally biased region" description="Acidic residues" evidence="1">
    <location>
        <begin position="1067"/>
        <end position="1085"/>
    </location>
</feature>
<dbReference type="InterPro" id="IPR032675">
    <property type="entry name" value="LRR_dom_sf"/>
</dbReference>
<dbReference type="PANTHER" id="PTHR21310:SF13">
    <property type="entry name" value="AMINOGLYCOSIDE PHOSPHOTRANSFERASE DOMAIN-CONTAINING PROTEIN"/>
    <property type="match status" value="1"/>
</dbReference>
<accession>A0A8H6WJK2</accession>
<dbReference type="InterPro" id="IPR011009">
    <property type="entry name" value="Kinase-like_dom_sf"/>
</dbReference>